<reference evidence="9 10" key="1">
    <citation type="submission" date="2020-07" db="EMBL/GenBank/DDBJ databases">
        <title>Sequencing the genomes of 1000 actinobacteria strains.</title>
        <authorList>
            <person name="Klenk H.-P."/>
        </authorList>
    </citation>
    <scope>NUCLEOTIDE SEQUENCE [LARGE SCALE GENOMIC DNA]</scope>
    <source>
        <strain evidence="9 10">CXB654</strain>
    </source>
</reference>
<feature type="signal peptide" evidence="7">
    <location>
        <begin position="1"/>
        <end position="27"/>
    </location>
</feature>
<dbReference type="InterPro" id="IPR027417">
    <property type="entry name" value="P-loop_NTPase"/>
</dbReference>
<dbReference type="SUPFAM" id="SSF53474">
    <property type="entry name" value="alpha/beta-Hydrolases"/>
    <property type="match status" value="1"/>
</dbReference>
<evidence type="ECO:0000256" key="2">
    <source>
        <dbReference type="ARBA" id="ARBA00022448"/>
    </source>
</evidence>
<feature type="chain" id="PRO_5032299960" evidence="7">
    <location>
        <begin position="28"/>
        <end position="974"/>
    </location>
</feature>
<organism evidence="9 10">
    <name type="scientific">Spinactinospora alkalitolerans</name>
    <dbReference type="NCBI Taxonomy" id="687207"/>
    <lineage>
        <taxon>Bacteria</taxon>
        <taxon>Bacillati</taxon>
        <taxon>Actinomycetota</taxon>
        <taxon>Actinomycetes</taxon>
        <taxon>Streptosporangiales</taxon>
        <taxon>Nocardiopsidaceae</taxon>
        <taxon>Spinactinospora</taxon>
    </lineage>
</organism>
<dbReference type="AlphaFoldDB" id="A0A852TNQ5"/>
<dbReference type="InterPro" id="IPR013736">
    <property type="entry name" value="Xaa-Pro_dipept_C"/>
</dbReference>
<dbReference type="GO" id="GO:0008239">
    <property type="term" value="F:dipeptidyl-peptidase activity"/>
    <property type="evidence" value="ECO:0007669"/>
    <property type="project" value="InterPro"/>
</dbReference>
<dbReference type="Gene3D" id="3.40.50.300">
    <property type="entry name" value="P-loop containing nucleotide triphosphate hydrolases"/>
    <property type="match status" value="1"/>
</dbReference>
<accession>A0A852TNQ5</accession>
<dbReference type="InterPro" id="IPR003593">
    <property type="entry name" value="AAA+_ATPase"/>
</dbReference>
<feature type="region of interest" description="Disordered" evidence="6">
    <location>
        <begin position="414"/>
        <end position="475"/>
    </location>
</feature>
<evidence type="ECO:0000256" key="3">
    <source>
        <dbReference type="ARBA" id="ARBA00022741"/>
    </source>
</evidence>
<keyword evidence="10" id="KW-1185">Reference proteome</keyword>
<dbReference type="SUPFAM" id="SSF49785">
    <property type="entry name" value="Galactose-binding domain-like"/>
    <property type="match status" value="1"/>
</dbReference>
<evidence type="ECO:0000313" key="9">
    <source>
        <dbReference type="EMBL" id="NYE45609.1"/>
    </source>
</evidence>
<comment type="caution">
    <text evidence="9">The sequence shown here is derived from an EMBL/GenBank/DDBJ whole genome shotgun (WGS) entry which is preliminary data.</text>
</comment>
<evidence type="ECO:0000256" key="7">
    <source>
        <dbReference type="SAM" id="SignalP"/>
    </source>
</evidence>
<keyword evidence="3" id="KW-0547">Nucleotide-binding</keyword>
<dbReference type="PANTHER" id="PTHR43335:SF4">
    <property type="entry name" value="ABC TRANSPORTER, ATP-BINDING PROTEIN"/>
    <property type="match status" value="1"/>
</dbReference>
<dbReference type="GO" id="GO:0006508">
    <property type="term" value="P:proteolysis"/>
    <property type="evidence" value="ECO:0007669"/>
    <property type="project" value="InterPro"/>
</dbReference>
<dbReference type="GO" id="GO:0008236">
    <property type="term" value="F:serine-type peptidase activity"/>
    <property type="evidence" value="ECO:0007669"/>
    <property type="project" value="InterPro"/>
</dbReference>
<gene>
    <name evidence="9" type="ORF">HDA32_000729</name>
</gene>
<feature type="region of interest" description="Disordered" evidence="6">
    <location>
        <begin position="225"/>
        <end position="270"/>
    </location>
</feature>
<keyword evidence="4" id="KW-0378">Hydrolase</keyword>
<dbReference type="Gene3D" id="3.40.50.1820">
    <property type="entry name" value="alpha/beta hydrolase"/>
    <property type="match status" value="2"/>
</dbReference>
<dbReference type="Proteomes" id="UP000589036">
    <property type="component" value="Unassembled WGS sequence"/>
</dbReference>
<keyword evidence="5 9" id="KW-0067">ATP-binding</keyword>
<keyword evidence="7" id="KW-0732">Signal</keyword>
<dbReference type="InterPro" id="IPR017871">
    <property type="entry name" value="ABC_transporter-like_CS"/>
</dbReference>
<dbReference type="Gene3D" id="2.60.120.260">
    <property type="entry name" value="Galactose-binding domain-like"/>
    <property type="match status" value="1"/>
</dbReference>
<dbReference type="PANTHER" id="PTHR43335">
    <property type="entry name" value="ABC TRANSPORTER, ATP-BINDING PROTEIN"/>
    <property type="match status" value="1"/>
</dbReference>
<sequence length="974" mass="102161">MKTWLSQHRRWAAVAAAVLALAVGAGAWTVAAGPGAPSHRVSEEVLPVPEEPGSDTTLGLDTSFFLPAQGDGPFPAVLIAHGFGGSKDSSAAQAEQLAAAGYAVLTWSARGFGASQGRIGLNDPDHEVADVSHLIDWLAERPEVGLDGDGDPRVGMTGSSYGGAVTLMAAGHDHRIDAITPQATYHDLGDAFFPESTGAGARQGVFKRMWTSLMFTWGGFGDFGGLAEPGAEAPDEEDADGAPDAAPQDPGEPDPGGEGAQESADPLTPSQQELAELARRLGLDTADLADPGSSDALGETIRCGFYREEICRLYEEVAETGRPTEDIVELLHRNSPASVVDRVEAPTLLVHGMRDSLFTLDQADANARALRGNDVPLDVVWVEGGHDGGDHEGGYVRERIREWFDAWLKEDRPPAESPGFTVSRPAGVSGAGRQDAVQHAEAESYTGLDGTEQEAVELSGSLQPVTVPPGGSPASVSSLPGLSGLTGLSELAGRSGFAIDMPGQVATFESAPLPSDLQVTGAPTVEVDVTGRGEAILFAKVYDVDHDGRATLPQQLVAPVRVRASPEGTTARIRLPAVDHRFAEGHTLRFTVSTSDMAFSSPVDTATYGISLAGERTLTMPLRPELSAAPVRLPEWTWALPLTAVTVAAALLLVGRRAARPGRPDPDLADVPLHVDGLTKRYANDHLAVDDLSFRVERGQVLGLLGPNGAGKTTALRVLLGLVRPDAGGIRVFGHPVVPGAPVLSRLGALVEGPGGLPHLSGRANLELYWRATGRPLAEARIDEAVRIADLGTALEHPVRTYSQGMRQRLAIAQAMLGLPDLLVLDEPTNGLDPPQIREMRDVLVGYAATGRTVVISSHLLAEVEQTCTHVVVMDRGRRVAAGPVGAIVGEDTAILVGTPDPAAALDRVRAVTGVSAAEATDEGLLVHLDGIAVGDLVAELVGRGVRVDRVVPRRRLEDAFLSLIAGAEEGDRP</sequence>
<dbReference type="InterPro" id="IPR029058">
    <property type="entry name" value="AB_hydrolase_fold"/>
</dbReference>
<dbReference type="Pfam" id="PF00326">
    <property type="entry name" value="Peptidase_S9"/>
    <property type="match status" value="1"/>
</dbReference>
<dbReference type="SMART" id="SM00939">
    <property type="entry name" value="PepX_C"/>
    <property type="match status" value="1"/>
</dbReference>
<dbReference type="PROSITE" id="PS50893">
    <property type="entry name" value="ABC_TRANSPORTER_2"/>
    <property type="match status" value="1"/>
</dbReference>
<dbReference type="RefSeq" id="WP_312863028.1">
    <property type="nucleotide sequence ID" value="NZ_BAAAYY010000002.1"/>
</dbReference>
<evidence type="ECO:0000256" key="4">
    <source>
        <dbReference type="ARBA" id="ARBA00022801"/>
    </source>
</evidence>
<evidence type="ECO:0000256" key="5">
    <source>
        <dbReference type="ARBA" id="ARBA00022840"/>
    </source>
</evidence>
<feature type="domain" description="ABC transporter" evidence="8">
    <location>
        <begin position="673"/>
        <end position="901"/>
    </location>
</feature>
<name>A0A852TNQ5_9ACTN</name>
<keyword evidence="2" id="KW-0813">Transport</keyword>
<dbReference type="Pfam" id="PF02129">
    <property type="entry name" value="Peptidase_S15"/>
    <property type="match status" value="1"/>
</dbReference>
<dbReference type="InterPro" id="IPR003439">
    <property type="entry name" value="ABC_transporter-like_ATP-bd"/>
</dbReference>
<dbReference type="EMBL" id="JACCCC010000001">
    <property type="protein sequence ID" value="NYE45609.1"/>
    <property type="molecule type" value="Genomic_DNA"/>
</dbReference>
<evidence type="ECO:0000259" key="8">
    <source>
        <dbReference type="PROSITE" id="PS50893"/>
    </source>
</evidence>
<dbReference type="SUPFAM" id="SSF52540">
    <property type="entry name" value="P-loop containing nucleoside triphosphate hydrolases"/>
    <property type="match status" value="1"/>
</dbReference>
<evidence type="ECO:0000256" key="1">
    <source>
        <dbReference type="ARBA" id="ARBA00005417"/>
    </source>
</evidence>
<proteinExistence type="inferred from homology"/>
<comment type="similarity">
    <text evidence="1">Belongs to the ABC transporter superfamily.</text>
</comment>
<dbReference type="InterPro" id="IPR001375">
    <property type="entry name" value="Peptidase_S9_cat"/>
</dbReference>
<dbReference type="GO" id="GO:0005524">
    <property type="term" value="F:ATP binding"/>
    <property type="evidence" value="ECO:0007669"/>
    <property type="project" value="UniProtKB-KW"/>
</dbReference>
<dbReference type="PROSITE" id="PS00211">
    <property type="entry name" value="ABC_TRANSPORTER_1"/>
    <property type="match status" value="1"/>
</dbReference>
<protein>
    <submittedName>
        <fullName evidence="9">ABC-2 type transport system ATP-binding protein</fullName>
    </submittedName>
</protein>
<dbReference type="InterPro" id="IPR000383">
    <property type="entry name" value="Xaa-Pro-like_dom"/>
</dbReference>
<evidence type="ECO:0000256" key="6">
    <source>
        <dbReference type="SAM" id="MobiDB-lite"/>
    </source>
</evidence>
<dbReference type="SMART" id="SM00382">
    <property type="entry name" value="AAA"/>
    <property type="match status" value="1"/>
</dbReference>
<dbReference type="Pfam" id="PF08530">
    <property type="entry name" value="PepX_C"/>
    <property type="match status" value="1"/>
</dbReference>
<dbReference type="GO" id="GO:0016887">
    <property type="term" value="F:ATP hydrolysis activity"/>
    <property type="evidence" value="ECO:0007669"/>
    <property type="project" value="InterPro"/>
</dbReference>
<evidence type="ECO:0000313" key="10">
    <source>
        <dbReference type="Proteomes" id="UP000589036"/>
    </source>
</evidence>
<dbReference type="InterPro" id="IPR008979">
    <property type="entry name" value="Galactose-bd-like_sf"/>
</dbReference>
<dbReference type="Pfam" id="PF00005">
    <property type="entry name" value="ABC_tran"/>
    <property type="match status" value="1"/>
</dbReference>